<dbReference type="RefSeq" id="WP_109017106.1">
    <property type="nucleotide sequence ID" value="NZ_BDOQ01000023.1"/>
</dbReference>
<comment type="similarity">
    <text evidence="1">Belongs to the transferase hexapeptide repeat family.</text>
</comment>
<evidence type="ECO:0000259" key="4">
    <source>
        <dbReference type="Pfam" id="PF17836"/>
    </source>
</evidence>
<sequence>MQKIVIYGNGAMARVLFSYAKHSMQICGFTVDDHCIPDDINSFCNLPLIPFSKVQDQFPPSIYKVIVAVGFREMNELREKKYEEAAEKGYSFARYIHESVIMHDDVHIADNCIILDHVSIHPGCNIGRGVFISSNVNIGHDCVVEPNCWINSGVSIAGGCHIGSGSFFGVNSSAGHGIRMGAQNFIAANTVITKNTNNHEVYLSEPGQLFRLSSKSFLKFSRIFD</sequence>
<dbReference type="Proteomes" id="UP000245081">
    <property type="component" value="Unassembled WGS sequence"/>
</dbReference>
<proteinExistence type="inferred from homology"/>
<reference evidence="5 6" key="1">
    <citation type="journal article" date="2018" name="Environ. Microbiol.">
        <title>Isolation and genomic characterization of Novimethylophilus kurashikiensis gen. nov. sp. nov., a new lanthanide-dependent methylotrophic species of Methylophilaceae.</title>
        <authorList>
            <person name="Lv H."/>
            <person name="Sahin N."/>
            <person name="Tani A."/>
        </authorList>
    </citation>
    <scope>NUCLEOTIDE SEQUENCE [LARGE SCALE GENOMIC DNA]</scope>
    <source>
        <strain evidence="5 6">La2-4</strain>
    </source>
</reference>
<protein>
    <recommendedName>
        <fullName evidence="4">PglD N-terminal domain-containing protein</fullName>
    </recommendedName>
</protein>
<dbReference type="CDD" id="cd03360">
    <property type="entry name" value="LbH_AT_putative"/>
    <property type="match status" value="1"/>
</dbReference>
<feature type="active site" description="Proton acceptor" evidence="2">
    <location>
        <position position="140"/>
    </location>
</feature>
<dbReference type="Gene3D" id="2.160.10.10">
    <property type="entry name" value="Hexapeptide repeat proteins"/>
    <property type="match status" value="1"/>
</dbReference>
<dbReference type="SUPFAM" id="SSF51161">
    <property type="entry name" value="Trimeric LpxA-like enzymes"/>
    <property type="match status" value="1"/>
</dbReference>
<dbReference type="Pfam" id="PF17836">
    <property type="entry name" value="PglD_N"/>
    <property type="match status" value="1"/>
</dbReference>
<dbReference type="AlphaFoldDB" id="A0A2R5FJH5"/>
<comment type="caution">
    <text evidence="5">The sequence shown here is derived from an EMBL/GenBank/DDBJ whole genome shotgun (WGS) entry which is preliminary data.</text>
</comment>
<name>A0A2R5FJH5_9PROT</name>
<evidence type="ECO:0000256" key="2">
    <source>
        <dbReference type="PIRSR" id="PIRSR620019-1"/>
    </source>
</evidence>
<feature type="binding site" evidence="3">
    <location>
        <position position="70"/>
    </location>
    <ligand>
        <name>substrate</name>
    </ligand>
</feature>
<organism evidence="5 6">
    <name type="scientific">Novimethylophilus kurashikiensis</name>
    <dbReference type="NCBI Taxonomy" id="1825523"/>
    <lineage>
        <taxon>Bacteria</taxon>
        <taxon>Pseudomonadati</taxon>
        <taxon>Pseudomonadota</taxon>
        <taxon>Betaproteobacteria</taxon>
        <taxon>Nitrosomonadales</taxon>
        <taxon>Methylophilaceae</taxon>
        <taxon>Novimethylophilus</taxon>
    </lineage>
</organism>
<feature type="domain" description="PglD N-terminal" evidence="4">
    <location>
        <begin position="3"/>
        <end position="84"/>
    </location>
</feature>
<dbReference type="InterPro" id="IPR020019">
    <property type="entry name" value="AcTrfase_PglD-like"/>
</dbReference>
<evidence type="ECO:0000256" key="1">
    <source>
        <dbReference type="ARBA" id="ARBA00007274"/>
    </source>
</evidence>
<accession>A0A2R5FJH5</accession>
<dbReference type="Gene3D" id="3.40.50.20">
    <property type="match status" value="1"/>
</dbReference>
<dbReference type="InterPro" id="IPR041561">
    <property type="entry name" value="PglD_N"/>
</dbReference>
<dbReference type="InterPro" id="IPR011004">
    <property type="entry name" value="Trimer_LpxA-like_sf"/>
</dbReference>
<dbReference type="OrthoDB" id="272049at2"/>
<keyword evidence="6" id="KW-1185">Reference proteome</keyword>
<feature type="site" description="Increases basicity of active site His" evidence="2">
    <location>
        <position position="141"/>
    </location>
</feature>
<evidence type="ECO:0000313" key="6">
    <source>
        <dbReference type="Proteomes" id="UP000245081"/>
    </source>
</evidence>
<evidence type="ECO:0000256" key="3">
    <source>
        <dbReference type="PIRSR" id="PIRSR620019-2"/>
    </source>
</evidence>
<dbReference type="EMBL" id="BDOQ01000023">
    <property type="protein sequence ID" value="GBG15961.1"/>
    <property type="molecule type" value="Genomic_DNA"/>
</dbReference>
<evidence type="ECO:0000313" key="5">
    <source>
        <dbReference type="EMBL" id="GBG15961.1"/>
    </source>
</evidence>
<dbReference type="PANTHER" id="PTHR43300">
    <property type="entry name" value="ACETYLTRANSFERASE"/>
    <property type="match status" value="1"/>
</dbReference>
<gene>
    <name evidence="5" type="ORF">NMK_3581</name>
</gene>
<dbReference type="InterPro" id="IPR050179">
    <property type="entry name" value="Trans_hexapeptide_repeat"/>
</dbReference>